<proteinExistence type="predicted"/>
<sequence>MFKRYIIKAVCTALALGGLLVGCGGVNQQPLAPERAATLQRGGGSAYSNDNPFTLVFAPKGFDLSKARARAAKPTLVREATGLFSPRRYGRLEVRFNRDDDDDDGDDDDDDGDGVRVQRATFEVKKGAIDREVEISMSVFSGSALKDIGVKFTPSGLKFNPPATLELNLRGADRKDLQGLKCYHIEGSEVTEISVKVTGNKKTLILTVEVPGFSIYSLGDELIPEVLGP</sequence>
<dbReference type="Proteomes" id="UP000178606">
    <property type="component" value="Unassembled WGS sequence"/>
</dbReference>
<evidence type="ECO:0000313" key="3">
    <source>
        <dbReference type="Proteomes" id="UP000178606"/>
    </source>
</evidence>
<reference evidence="2 3" key="1">
    <citation type="journal article" date="2016" name="Nat. Commun.">
        <title>Thousands of microbial genomes shed light on interconnected biogeochemical processes in an aquifer system.</title>
        <authorList>
            <person name="Anantharaman K."/>
            <person name="Brown C.T."/>
            <person name="Hug L.A."/>
            <person name="Sharon I."/>
            <person name="Castelle C.J."/>
            <person name="Probst A.J."/>
            <person name="Thomas B.C."/>
            <person name="Singh A."/>
            <person name="Wilkins M.J."/>
            <person name="Karaoz U."/>
            <person name="Brodie E.L."/>
            <person name="Williams K.H."/>
            <person name="Hubbard S.S."/>
            <person name="Banfield J.F."/>
        </authorList>
    </citation>
    <scope>NUCLEOTIDE SEQUENCE [LARGE SCALE GENOMIC DNA]</scope>
    <source>
        <strain evidence="3">RIFCSPLOWO2_12_FULL_64_10</strain>
    </source>
</reference>
<dbReference type="EMBL" id="MFKF01000378">
    <property type="protein sequence ID" value="OGG45362.1"/>
    <property type="molecule type" value="Genomic_DNA"/>
</dbReference>
<accession>A0A1F6C8I5</accession>
<dbReference type="AlphaFoldDB" id="A0A1F6C8I5"/>
<comment type="caution">
    <text evidence="2">The sequence shown here is derived from an EMBL/GenBank/DDBJ whole genome shotgun (WGS) entry which is preliminary data.</text>
</comment>
<feature type="compositionally biased region" description="Acidic residues" evidence="1">
    <location>
        <begin position="99"/>
        <end position="112"/>
    </location>
</feature>
<evidence type="ECO:0000256" key="1">
    <source>
        <dbReference type="SAM" id="MobiDB-lite"/>
    </source>
</evidence>
<organism evidence="2 3">
    <name type="scientific">Handelsmanbacteria sp. (strain RIFCSPLOWO2_12_FULL_64_10)</name>
    <dbReference type="NCBI Taxonomy" id="1817868"/>
    <lineage>
        <taxon>Bacteria</taxon>
        <taxon>Candidatus Handelsmaniibacteriota</taxon>
    </lineage>
</organism>
<gene>
    <name evidence="2" type="ORF">A3F84_27025</name>
</gene>
<feature type="region of interest" description="Disordered" evidence="1">
    <location>
        <begin position="95"/>
        <end position="115"/>
    </location>
</feature>
<evidence type="ECO:0000313" key="2">
    <source>
        <dbReference type="EMBL" id="OGG45362.1"/>
    </source>
</evidence>
<protein>
    <submittedName>
        <fullName evidence="2">Uncharacterized protein</fullName>
    </submittedName>
</protein>
<dbReference type="PROSITE" id="PS51257">
    <property type="entry name" value="PROKAR_LIPOPROTEIN"/>
    <property type="match status" value="1"/>
</dbReference>
<name>A0A1F6C8I5_HANXR</name>